<accession>A0A5K3G3X6</accession>
<feature type="compositionally biased region" description="Polar residues" evidence="1">
    <location>
        <begin position="10"/>
        <end position="22"/>
    </location>
</feature>
<organism evidence="2">
    <name type="scientific">Mesocestoides corti</name>
    <name type="common">Flatworm</name>
    <dbReference type="NCBI Taxonomy" id="53468"/>
    <lineage>
        <taxon>Eukaryota</taxon>
        <taxon>Metazoa</taxon>
        <taxon>Spiralia</taxon>
        <taxon>Lophotrochozoa</taxon>
        <taxon>Platyhelminthes</taxon>
        <taxon>Cestoda</taxon>
        <taxon>Eucestoda</taxon>
        <taxon>Cyclophyllidea</taxon>
        <taxon>Mesocestoididae</taxon>
        <taxon>Mesocestoides</taxon>
    </lineage>
</organism>
<reference evidence="2" key="1">
    <citation type="submission" date="2019-11" db="UniProtKB">
        <authorList>
            <consortium name="WormBaseParasite"/>
        </authorList>
    </citation>
    <scope>IDENTIFICATION</scope>
</reference>
<evidence type="ECO:0000256" key="1">
    <source>
        <dbReference type="SAM" id="MobiDB-lite"/>
    </source>
</evidence>
<sequence>MKIGCRKSETQQLTVQPTAHGTTENRYIRHRSAFLIPCYSSSANRATHKRHCRKYPKMLAVLVVAESI</sequence>
<name>A0A5K3G3X6_MESCO</name>
<protein>
    <submittedName>
        <fullName evidence="2">Uncharacterized protein</fullName>
    </submittedName>
</protein>
<feature type="region of interest" description="Disordered" evidence="1">
    <location>
        <begin position="1"/>
        <end position="22"/>
    </location>
</feature>
<proteinExistence type="predicted"/>
<dbReference type="WBParaSite" id="MCU_013892-RA">
    <property type="protein sequence ID" value="MCU_013892-RA"/>
    <property type="gene ID" value="MCU_013892"/>
</dbReference>
<evidence type="ECO:0000313" key="2">
    <source>
        <dbReference type="WBParaSite" id="MCU_013892-RA"/>
    </source>
</evidence>
<dbReference type="AlphaFoldDB" id="A0A5K3G3X6"/>